<feature type="region of interest" description="Disordered" evidence="1">
    <location>
        <begin position="270"/>
        <end position="309"/>
    </location>
</feature>
<dbReference type="AlphaFoldDB" id="A0A1Y1IS35"/>
<gene>
    <name evidence="2" type="ORF">KFL_007070050</name>
</gene>
<reference evidence="2 3" key="1">
    <citation type="journal article" date="2014" name="Nat. Commun.">
        <title>Klebsormidium flaccidum genome reveals primary factors for plant terrestrial adaptation.</title>
        <authorList>
            <person name="Hori K."/>
            <person name="Maruyama F."/>
            <person name="Fujisawa T."/>
            <person name="Togashi T."/>
            <person name="Yamamoto N."/>
            <person name="Seo M."/>
            <person name="Sato S."/>
            <person name="Yamada T."/>
            <person name="Mori H."/>
            <person name="Tajima N."/>
            <person name="Moriyama T."/>
            <person name="Ikeuchi M."/>
            <person name="Watanabe M."/>
            <person name="Wada H."/>
            <person name="Kobayashi K."/>
            <person name="Saito M."/>
            <person name="Masuda T."/>
            <person name="Sasaki-Sekimoto Y."/>
            <person name="Mashiguchi K."/>
            <person name="Awai K."/>
            <person name="Shimojima M."/>
            <person name="Masuda S."/>
            <person name="Iwai M."/>
            <person name="Nobusawa T."/>
            <person name="Narise T."/>
            <person name="Kondo S."/>
            <person name="Saito H."/>
            <person name="Sato R."/>
            <person name="Murakawa M."/>
            <person name="Ihara Y."/>
            <person name="Oshima-Yamada Y."/>
            <person name="Ohtaka K."/>
            <person name="Satoh M."/>
            <person name="Sonobe K."/>
            <person name="Ishii M."/>
            <person name="Ohtani R."/>
            <person name="Kanamori-Sato M."/>
            <person name="Honoki R."/>
            <person name="Miyazaki D."/>
            <person name="Mochizuki H."/>
            <person name="Umetsu J."/>
            <person name="Higashi K."/>
            <person name="Shibata D."/>
            <person name="Kamiya Y."/>
            <person name="Sato N."/>
            <person name="Nakamura Y."/>
            <person name="Tabata S."/>
            <person name="Ida S."/>
            <person name="Kurokawa K."/>
            <person name="Ohta H."/>
        </authorList>
    </citation>
    <scope>NUCLEOTIDE SEQUENCE [LARGE SCALE GENOMIC DNA]</scope>
    <source>
        <strain evidence="2 3">NIES-2285</strain>
    </source>
</reference>
<proteinExistence type="predicted"/>
<evidence type="ECO:0000313" key="2">
    <source>
        <dbReference type="EMBL" id="GAQ90958.1"/>
    </source>
</evidence>
<dbReference type="Proteomes" id="UP000054558">
    <property type="component" value="Unassembled WGS sequence"/>
</dbReference>
<accession>A0A1Y1IS35</accession>
<protein>
    <submittedName>
        <fullName evidence="2">Uncharacterized protein</fullName>
    </submittedName>
</protein>
<keyword evidence="3" id="KW-1185">Reference proteome</keyword>
<sequence length="748" mass="83629">MGPELWPEERAPMTPLVTKHFGKEVFTKTQQYDDLATSVTVPRSPITPRHITKVIHTQFGAANDVIAVLETEKQIDGSGRIHGFLDVLSPEGKKVPAPEPMRIELSFTKPTPQEEEIIEEHRKTLIWAVRDMDDGLWGQLPKGVARSLRFDTGATEHDDNGFGDGGGVRRTSSYSANAAAAHRAAVPSAYLQLYRQLAEWMEGFSPSDVRVIRSHPVLNENGKVLVGHVCTAQQMFLHEAQVDIFDVFLHQVLELWLPLHHKARPEPSGRTFIPFTVPPETPISSPSSSSEGDTPPLSPEPSFLPPPPISTASLPLTMNTFVRARRLTLDAPPDEDGEELLHVGVDALIRGVKRPRAEATEPPREDTSVLARLGDPQGRGMMSFLVLRDFVLQGVEFTPAPGIKVLTPASHRESLDARGFIAFEPHPDDIALFAGAFVCEAKGVVPVHMISCMPDPAGITDQYLADLLALTTFAIDNPNVSSRLVHAKLIGRSVFGERSEASDAAAKLRGLFTPREQLALANRFKMNFPALDMGEVDRIRNLFTPTDWRRHKRSLRVYEGYLGFQYMGQETDETDYTNMVWDLPLVKGAFSPNGTLLSYWSKYQAPSEKDAMKLRLTLRSLKHMGTVILPAPHHRHPQHRQLTRVALPLIQEELPHANIMLYEDLTGFTHLRANMLNCIEGGTGMWMAKVWEAYGSQEARNPYRAMWYNHVRRAALREADVIEEQVHDEKWQHLAERFVVGTLKKVAA</sequence>
<organism evidence="2 3">
    <name type="scientific">Klebsormidium nitens</name>
    <name type="common">Green alga</name>
    <name type="synonym">Ulothrix nitens</name>
    <dbReference type="NCBI Taxonomy" id="105231"/>
    <lineage>
        <taxon>Eukaryota</taxon>
        <taxon>Viridiplantae</taxon>
        <taxon>Streptophyta</taxon>
        <taxon>Klebsormidiophyceae</taxon>
        <taxon>Klebsormidiales</taxon>
        <taxon>Klebsormidiaceae</taxon>
        <taxon>Klebsormidium</taxon>
    </lineage>
</organism>
<evidence type="ECO:0000256" key="1">
    <source>
        <dbReference type="SAM" id="MobiDB-lite"/>
    </source>
</evidence>
<name>A0A1Y1IS35_KLENI</name>
<dbReference type="EMBL" id="DF237656">
    <property type="protein sequence ID" value="GAQ90958.1"/>
    <property type="molecule type" value="Genomic_DNA"/>
</dbReference>
<feature type="compositionally biased region" description="Low complexity" evidence="1">
    <location>
        <begin position="282"/>
        <end position="295"/>
    </location>
</feature>
<feature type="compositionally biased region" description="Pro residues" evidence="1">
    <location>
        <begin position="296"/>
        <end position="309"/>
    </location>
</feature>
<evidence type="ECO:0000313" key="3">
    <source>
        <dbReference type="Proteomes" id="UP000054558"/>
    </source>
</evidence>